<keyword evidence="5" id="KW-0325">Glycoprotein</keyword>
<sequence>MPQAQTDQYPPWVGLVYVFNLIVGTGALTLPAAFAAAGWLFSMFLMMFLAFVSFITVTFVIESMACANATIKWRQLRTHKIDESEVPVDSDSEEENITTEETAILQQNSRRFCRFYNLSTKVELGEIAALYLTEIGHTLFFSSLCIYLFGDLAIYAVASGKTLVNLSCNEDNSTEDYDVRCWESSDITRMDMYRIYVTLFALLVGPFTYFNVQKTKYLQLFTISIRWFAFAIMVSLAAIRLINHGPQGHPKMINLKEVPALAGSSVYSFMCHHSLPGLIAPISNKHHLMPKLSVDFLLIFSFYLLLAMTGSFAFESLDDLYSLNFIHMTNSTFFGKIIGFFLGAFPLFPMSTSFPIIAITLQSNLKNLMLDQSSDTARYNFFINHLVFPTMAVLPPVVVALSTHNIKYLVEITGTYAGVIVQYVVPAVLVLYARKQCARDFGPIKHKYSSPFRNSLWIMFVIAWSIICIIFVTVDFMLNK</sequence>
<reference evidence="9" key="1">
    <citation type="submission" date="2022-03" db="EMBL/GenBank/DDBJ databases">
        <authorList>
            <person name="Sayadi A."/>
        </authorList>
    </citation>
    <scope>NUCLEOTIDE SEQUENCE</scope>
</reference>
<evidence type="ECO:0000256" key="3">
    <source>
        <dbReference type="ARBA" id="ARBA00022989"/>
    </source>
</evidence>
<comment type="subcellular location">
    <subcellularLocation>
        <location evidence="1">Membrane</location>
        <topology evidence="1">Multi-pass membrane protein</topology>
    </subcellularLocation>
</comment>
<feature type="transmembrane region" description="Helical" evidence="7">
    <location>
        <begin position="40"/>
        <end position="67"/>
    </location>
</feature>
<accession>A0A9P0JNP3</accession>
<evidence type="ECO:0000259" key="8">
    <source>
        <dbReference type="Pfam" id="PF01490"/>
    </source>
</evidence>
<dbReference type="PANTHER" id="PTHR16189:SF0">
    <property type="entry name" value="TRANSMEMBRANE PROTEIN 104"/>
    <property type="match status" value="1"/>
</dbReference>
<evidence type="ECO:0000256" key="2">
    <source>
        <dbReference type="ARBA" id="ARBA00022692"/>
    </source>
</evidence>
<keyword evidence="2 7" id="KW-0812">Transmembrane</keyword>
<protein>
    <recommendedName>
        <fullName evidence="8">Amino acid transporter transmembrane domain-containing protein</fullName>
    </recommendedName>
</protein>
<feature type="transmembrane region" description="Helical" evidence="7">
    <location>
        <begin position="193"/>
        <end position="212"/>
    </location>
</feature>
<dbReference type="InterPro" id="IPR013057">
    <property type="entry name" value="AA_transpt_TM"/>
</dbReference>
<comment type="caution">
    <text evidence="9">The sequence shown here is derived from an EMBL/GenBank/DDBJ whole genome shotgun (WGS) entry which is preliminary data.</text>
</comment>
<organism evidence="9 10">
    <name type="scientific">Acanthoscelides obtectus</name>
    <name type="common">Bean weevil</name>
    <name type="synonym">Bruchus obtectus</name>
    <dbReference type="NCBI Taxonomy" id="200917"/>
    <lineage>
        <taxon>Eukaryota</taxon>
        <taxon>Metazoa</taxon>
        <taxon>Ecdysozoa</taxon>
        <taxon>Arthropoda</taxon>
        <taxon>Hexapoda</taxon>
        <taxon>Insecta</taxon>
        <taxon>Pterygota</taxon>
        <taxon>Neoptera</taxon>
        <taxon>Endopterygota</taxon>
        <taxon>Coleoptera</taxon>
        <taxon>Polyphaga</taxon>
        <taxon>Cucujiformia</taxon>
        <taxon>Chrysomeloidea</taxon>
        <taxon>Chrysomelidae</taxon>
        <taxon>Bruchinae</taxon>
        <taxon>Bruchini</taxon>
        <taxon>Acanthoscelides</taxon>
    </lineage>
</organism>
<feature type="domain" description="Amino acid transporter transmembrane" evidence="8">
    <location>
        <begin position="126"/>
        <end position="470"/>
    </location>
</feature>
<feature type="domain" description="Amino acid transporter transmembrane" evidence="8">
    <location>
        <begin position="12"/>
        <end position="62"/>
    </location>
</feature>
<evidence type="ECO:0000256" key="6">
    <source>
        <dbReference type="ARBA" id="ARBA00038166"/>
    </source>
</evidence>
<feature type="transmembrane region" description="Helical" evidence="7">
    <location>
        <begin position="334"/>
        <end position="361"/>
    </location>
</feature>
<feature type="transmembrane region" description="Helical" evidence="7">
    <location>
        <begin position="224"/>
        <end position="242"/>
    </location>
</feature>
<dbReference type="PANTHER" id="PTHR16189">
    <property type="entry name" value="TRANSMEMBRANE PROTEIN 104-RELATED"/>
    <property type="match status" value="1"/>
</dbReference>
<feature type="transmembrane region" description="Helical" evidence="7">
    <location>
        <begin position="382"/>
        <end position="402"/>
    </location>
</feature>
<feature type="transmembrane region" description="Helical" evidence="7">
    <location>
        <begin position="414"/>
        <end position="433"/>
    </location>
</feature>
<evidence type="ECO:0000256" key="7">
    <source>
        <dbReference type="SAM" id="Phobius"/>
    </source>
</evidence>
<dbReference type="OrthoDB" id="294541at2759"/>
<feature type="transmembrane region" description="Helical" evidence="7">
    <location>
        <begin position="12"/>
        <end position="34"/>
    </location>
</feature>
<evidence type="ECO:0000256" key="5">
    <source>
        <dbReference type="ARBA" id="ARBA00023180"/>
    </source>
</evidence>
<name>A0A9P0JNP3_ACAOB</name>
<feature type="transmembrane region" description="Helical" evidence="7">
    <location>
        <begin position="294"/>
        <end position="314"/>
    </location>
</feature>
<evidence type="ECO:0000256" key="4">
    <source>
        <dbReference type="ARBA" id="ARBA00023136"/>
    </source>
</evidence>
<dbReference type="EMBL" id="CAKOFQ010006663">
    <property type="protein sequence ID" value="CAH1955888.1"/>
    <property type="molecule type" value="Genomic_DNA"/>
</dbReference>
<keyword evidence="3 7" id="KW-1133">Transmembrane helix</keyword>
<dbReference type="Pfam" id="PF01490">
    <property type="entry name" value="Aa_trans"/>
    <property type="match status" value="2"/>
</dbReference>
<gene>
    <name evidence="9" type="ORF">ACAOBT_LOCUS1311</name>
</gene>
<dbReference type="GO" id="GO:0016020">
    <property type="term" value="C:membrane"/>
    <property type="evidence" value="ECO:0007669"/>
    <property type="project" value="UniProtKB-SubCell"/>
</dbReference>
<proteinExistence type="inferred from homology"/>
<dbReference type="Proteomes" id="UP001152888">
    <property type="component" value="Unassembled WGS sequence"/>
</dbReference>
<dbReference type="AlphaFoldDB" id="A0A9P0JNP3"/>
<feature type="transmembrane region" description="Helical" evidence="7">
    <location>
        <begin position="454"/>
        <end position="474"/>
    </location>
</feature>
<comment type="similarity">
    <text evidence="6">Belongs to the TMEM104 family.</text>
</comment>
<evidence type="ECO:0000256" key="1">
    <source>
        <dbReference type="ARBA" id="ARBA00004141"/>
    </source>
</evidence>
<evidence type="ECO:0000313" key="9">
    <source>
        <dbReference type="EMBL" id="CAH1955888.1"/>
    </source>
</evidence>
<keyword evidence="4 7" id="KW-0472">Membrane</keyword>
<keyword evidence="10" id="KW-1185">Reference proteome</keyword>
<evidence type="ECO:0000313" key="10">
    <source>
        <dbReference type="Proteomes" id="UP001152888"/>
    </source>
</evidence>